<dbReference type="Pfam" id="PF13473">
    <property type="entry name" value="Cupredoxin_1"/>
    <property type="match status" value="1"/>
</dbReference>
<dbReference type="InterPro" id="IPR028096">
    <property type="entry name" value="EfeO_Cupredoxin"/>
</dbReference>
<reference evidence="3 4" key="1">
    <citation type="journal article" date="2015" name="Nature">
        <title>rRNA introns, odd ribosomes, and small enigmatic genomes across a large radiation of phyla.</title>
        <authorList>
            <person name="Brown C.T."/>
            <person name="Hug L.A."/>
            <person name="Thomas B.C."/>
            <person name="Sharon I."/>
            <person name="Castelle C.J."/>
            <person name="Singh A."/>
            <person name="Wilkins M.J."/>
            <person name="Williams K.H."/>
            <person name="Banfield J.F."/>
        </authorList>
    </citation>
    <scope>NUCLEOTIDE SEQUENCE [LARGE SCALE GENOMIC DNA]</scope>
</reference>
<dbReference type="AlphaFoldDB" id="A0A0F9ZIU3"/>
<organism evidence="3 4">
    <name type="scientific">candidate division WS6 bacterium GW2011_GWC1_33_20</name>
    <dbReference type="NCBI Taxonomy" id="1619089"/>
    <lineage>
        <taxon>Bacteria</taxon>
        <taxon>Candidatus Dojkabacteria</taxon>
    </lineage>
</organism>
<evidence type="ECO:0000313" key="4">
    <source>
        <dbReference type="Proteomes" id="UP000034302"/>
    </source>
</evidence>
<accession>A0A0F9ZIU3</accession>
<evidence type="ECO:0000313" key="3">
    <source>
        <dbReference type="EMBL" id="KKP44083.1"/>
    </source>
</evidence>
<name>A0A0F9ZIU3_9BACT</name>
<feature type="transmembrane region" description="Helical" evidence="1">
    <location>
        <begin position="6"/>
        <end position="23"/>
    </location>
</feature>
<dbReference type="Gene3D" id="2.60.40.420">
    <property type="entry name" value="Cupredoxins - blue copper proteins"/>
    <property type="match status" value="1"/>
</dbReference>
<dbReference type="EMBL" id="LBOV01000006">
    <property type="protein sequence ID" value="KKP44083.1"/>
    <property type="molecule type" value="Genomic_DNA"/>
</dbReference>
<evidence type="ECO:0000259" key="2">
    <source>
        <dbReference type="Pfam" id="PF13473"/>
    </source>
</evidence>
<keyword evidence="1" id="KW-1133">Transmembrane helix</keyword>
<comment type="caution">
    <text evidence="3">The sequence shown here is derived from an EMBL/GenBank/DDBJ whole genome shotgun (WGS) entry which is preliminary data.</text>
</comment>
<feature type="domain" description="EfeO-type cupredoxin-like" evidence="2">
    <location>
        <begin position="28"/>
        <end position="126"/>
    </location>
</feature>
<sequence>MKTILIVTSIVISATIIAIVIFSKDTKNAEDVKAETITSNVLVEDGIQVIQVVSTGGGYSPRTTNAKANIETVLRINSENSYGCERSFRIPQLDINEILPTNGITEIELGSPKAGEEIFGSCSMGMYTFTINFN</sequence>
<gene>
    <name evidence="3" type="ORF">UR34_C0006G0004</name>
</gene>
<protein>
    <recommendedName>
        <fullName evidence="2">EfeO-type cupredoxin-like domain-containing protein</fullName>
    </recommendedName>
</protein>
<dbReference type="InterPro" id="IPR008972">
    <property type="entry name" value="Cupredoxin"/>
</dbReference>
<proteinExistence type="predicted"/>
<evidence type="ECO:0000256" key="1">
    <source>
        <dbReference type="SAM" id="Phobius"/>
    </source>
</evidence>
<keyword evidence="1" id="KW-0812">Transmembrane</keyword>
<keyword evidence="1" id="KW-0472">Membrane</keyword>
<dbReference type="Proteomes" id="UP000034302">
    <property type="component" value="Unassembled WGS sequence"/>
</dbReference>